<keyword evidence="6" id="KW-0645">Protease</keyword>
<evidence type="ECO:0000259" key="21">
    <source>
        <dbReference type="SMART" id="SM00306"/>
    </source>
</evidence>
<evidence type="ECO:0000256" key="9">
    <source>
        <dbReference type="ARBA" id="ARBA00022723"/>
    </source>
</evidence>
<dbReference type="InterPro" id="IPR003587">
    <property type="entry name" value="Hint_dom_N"/>
</dbReference>
<dbReference type="PANTHER" id="PTHR11889">
    <property type="entry name" value="HEDGEHOG"/>
    <property type="match status" value="1"/>
</dbReference>
<keyword evidence="14" id="KW-0472">Membrane</keyword>
<comment type="catalytic activity">
    <reaction evidence="19">
        <text>glycyl-L-cysteinyl-[protein] + cholesterol + H(+) = [protein]-C-terminal glycyl cholesterol ester + N-terminal L-cysteinyl-[protein]</text>
        <dbReference type="Rhea" id="RHEA:59504"/>
        <dbReference type="Rhea" id="RHEA-COMP:12707"/>
        <dbReference type="Rhea" id="RHEA-COMP:15369"/>
        <dbReference type="Rhea" id="RHEA-COMP:15374"/>
        <dbReference type="ChEBI" id="CHEBI:15378"/>
        <dbReference type="ChEBI" id="CHEBI:16113"/>
        <dbReference type="ChEBI" id="CHEBI:65250"/>
        <dbReference type="ChEBI" id="CHEBI:143135"/>
        <dbReference type="ChEBI" id="CHEBI:143140"/>
    </reaction>
    <physiologicalReaction direction="left-to-right" evidence="19">
        <dbReference type="Rhea" id="RHEA:59505"/>
    </physiologicalReaction>
</comment>
<dbReference type="CDD" id="cd00081">
    <property type="entry name" value="Hint"/>
    <property type="match status" value="1"/>
</dbReference>
<evidence type="ECO:0000256" key="1">
    <source>
        <dbReference type="ARBA" id="ARBA00004193"/>
    </source>
</evidence>
<keyword evidence="13" id="KW-0106">Calcium</keyword>
<evidence type="ECO:0000256" key="15">
    <source>
        <dbReference type="ARBA" id="ARBA00023139"/>
    </source>
</evidence>
<keyword evidence="17" id="KW-0504">Morphogen</keyword>
<keyword evidence="9" id="KW-0479">Metal-binding</keyword>
<keyword evidence="12" id="KW-0068">Autocatalytic cleavage</keyword>
<dbReference type="EMBL" id="JASPKY010000322">
    <property type="protein sequence ID" value="KAK9708753.1"/>
    <property type="molecule type" value="Genomic_DNA"/>
</dbReference>
<dbReference type="InterPro" id="IPR016187">
    <property type="entry name" value="CTDL_fold"/>
</dbReference>
<dbReference type="InterPro" id="IPR006141">
    <property type="entry name" value="Intein_N"/>
</dbReference>
<dbReference type="PANTHER" id="PTHR11889:SF31">
    <property type="entry name" value="PROTEIN HEDGEHOG"/>
    <property type="match status" value="1"/>
</dbReference>
<dbReference type="GO" id="GO:0016539">
    <property type="term" value="P:intein-mediated protein splicing"/>
    <property type="evidence" value="ECO:0007669"/>
    <property type="project" value="InterPro"/>
</dbReference>
<evidence type="ECO:0000256" key="5">
    <source>
        <dbReference type="ARBA" id="ARBA00022475"/>
    </source>
</evidence>
<reference evidence="22 23" key="1">
    <citation type="journal article" date="2024" name="BMC Genomics">
        <title>De novo assembly and annotation of Popillia japonica's genome with initial clues to its potential as an invasive pest.</title>
        <authorList>
            <person name="Cucini C."/>
            <person name="Boschi S."/>
            <person name="Funari R."/>
            <person name="Cardaioli E."/>
            <person name="Iannotti N."/>
            <person name="Marturano G."/>
            <person name="Paoli F."/>
            <person name="Bruttini M."/>
            <person name="Carapelli A."/>
            <person name="Frati F."/>
            <person name="Nardi F."/>
        </authorList>
    </citation>
    <scope>NUCLEOTIDE SEQUENCE [LARGE SCALE GENOMIC DNA]</scope>
    <source>
        <strain evidence="22">DMR45628</strain>
    </source>
</reference>
<dbReference type="InterPro" id="IPR036844">
    <property type="entry name" value="Hint_dom_sf"/>
</dbReference>
<evidence type="ECO:0000256" key="8">
    <source>
        <dbReference type="ARBA" id="ARBA00022716"/>
    </source>
</evidence>
<dbReference type="InterPro" id="IPR001657">
    <property type="entry name" value="Hedgehog"/>
</dbReference>
<keyword evidence="4" id="KW-0217">Developmental protein</keyword>
<keyword evidence="23" id="KW-1185">Reference proteome</keyword>
<dbReference type="CDD" id="cd00037">
    <property type="entry name" value="CLECT"/>
    <property type="match status" value="1"/>
</dbReference>
<feature type="domain" description="Hint" evidence="21">
    <location>
        <begin position="99"/>
        <end position="202"/>
    </location>
</feature>
<accession>A0AAW1JUT1</accession>
<dbReference type="InterPro" id="IPR050387">
    <property type="entry name" value="Hedgehog_Signaling"/>
</dbReference>
<evidence type="ECO:0000256" key="19">
    <source>
        <dbReference type="ARBA" id="ARBA00048589"/>
    </source>
</evidence>
<dbReference type="Gene3D" id="2.170.16.10">
    <property type="entry name" value="Hedgehog/Intein (Hint) domain"/>
    <property type="match status" value="1"/>
</dbReference>
<dbReference type="Pfam" id="PF01085">
    <property type="entry name" value="HH_signal"/>
    <property type="match status" value="1"/>
</dbReference>
<evidence type="ECO:0000259" key="20">
    <source>
        <dbReference type="SMART" id="SM00305"/>
    </source>
</evidence>
<dbReference type="GO" id="GO:0007367">
    <property type="term" value="P:segment polarity determination"/>
    <property type="evidence" value="ECO:0007669"/>
    <property type="project" value="UniProtKB-KW"/>
</dbReference>
<protein>
    <recommendedName>
        <fullName evidence="3">Protein hedgehog</fullName>
    </recommendedName>
</protein>
<evidence type="ECO:0000256" key="12">
    <source>
        <dbReference type="ARBA" id="ARBA00022813"/>
    </source>
</evidence>
<gene>
    <name evidence="22" type="ORF">QE152_g27033</name>
</gene>
<evidence type="ECO:0000313" key="22">
    <source>
        <dbReference type="EMBL" id="KAK9708753.1"/>
    </source>
</evidence>
<dbReference type="GO" id="GO:0016015">
    <property type="term" value="F:morphogen activity"/>
    <property type="evidence" value="ECO:0007669"/>
    <property type="project" value="UniProtKB-KW"/>
</dbReference>
<dbReference type="GO" id="GO:0010468">
    <property type="term" value="P:regulation of gene expression"/>
    <property type="evidence" value="ECO:0007669"/>
    <property type="project" value="TreeGrafter"/>
</dbReference>
<dbReference type="Pfam" id="PF01079">
    <property type="entry name" value="Hint"/>
    <property type="match status" value="1"/>
</dbReference>
<evidence type="ECO:0000256" key="16">
    <source>
        <dbReference type="ARBA" id="ARBA00023288"/>
    </source>
</evidence>
<dbReference type="GO" id="GO:0005509">
    <property type="term" value="F:calcium ion binding"/>
    <property type="evidence" value="ECO:0007669"/>
    <property type="project" value="TreeGrafter"/>
</dbReference>
<keyword evidence="7" id="KW-0808">Transferase</keyword>
<dbReference type="SUPFAM" id="SSF56436">
    <property type="entry name" value="C-type lectin-like"/>
    <property type="match status" value="1"/>
</dbReference>
<proteinExistence type="inferred from homology"/>
<feature type="domain" description="Hint" evidence="20">
    <location>
        <begin position="203"/>
        <end position="247"/>
    </location>
</feature>
<dbReference type="InterPro" id="IPR016186">
    <property type="entry name" value="C-type_lectin-like/link_sf"/>
</dbReference>
<dbReference type="InterPro" id="IPR003586">
    <property type="entry name" value="Hint_dom_C"/>
</dbReference>
<evidence type="ECO:0000256" key="10">
    <source>
        <dbReference type="ARBA" id="ARBA00022729"/>
    </source>
</evidence>
<evidence type="ECO:0000256" key="11">
    <source>
        <dbReference type="ARBA" id="ARBA00022801"/>
    </source>
</evidence>
<dbReference type="GO" id="GO:0001708">
    <property type="term" value="P:cell fate specification"/>
    <property type="evidence" value="ECO:0007669"/>
    <property type="project" value="TreeGrafter"/>
</dbReference>
<dbReference type="InterPro" id="IPR001767">
    <property type="entry name" value="Hedgehog_Hint"/>
</dbReference>
<keyword evidence="15" id="KW-0564">Palmitate</keyword>
<name>A0AAW1JUT1_POPJA</name>
<dbReference type="GO" id="GO:0005886">
    <property type="term" value="C:plasma membrane"/>
    <property type="evidence" value="ECO:0007669"/>
    <property type="project" value="UniProtKB-SubCell"/>
</dbReference>
<dbReference type="SUPFAM" id="SSF55166">
    <property type="entry name" value="Hedgehog/DD-peptidase"/>
    <property type="match status" value="1"/>
</dbReference>
<dbReference type="SMART" id="SM00305">
    <property type="entry name" value="HintC"/>
    <property type="match status" value="1"/>
</dbReference>
<organism evidence="22 23">
    <name type="scientific">Popillia japonica</name>
    <name type="common">Japanese beetle</name>
    <dbReference type="NCBI Taxonomy" id="7064"/>
    <lineage>
        <taxon>Eukaryota</taxon>
        <taxon>Metazoa</taxon>
        <taxon>Ecdysozoa</taxon>
        <taxon>Arthropoda</taxon>
        <taxon>Hexapoda</taxon>
        <taxon>Insecta</taxon>
        <taxon>Pterygota</taxon>
        <taxon>Neoptera</taxon>
        <taxon>Endopterygota</taxon>
        <taxon>Coleoptera</taxon>
        <taxon>Polyphaga</taxon>
        <taxon>Scarabaeiformia</taxon>
        <taxon>Scarabaeidae</taxon>
        <taxon>Rutelinae</taxon>
        <taxon>Popillia</taxon>
    </lineage>
</organism>
<dbReference type="InterPro" id="IPR009045">
    <property type="entry name" value="Zn_M74/Hedgehog-like"/>
</dbReference>
<dbReference type="GO" id="GO:0009653">
    <property type="term" value="P:anatomical structure morphogenesis"/>
    <property type="evidence" value="ECO:0007669"/>
    <property type="project" value="UniProtKB-KW"/>
</dbReference>
<dbReference type="InterPro" id="IPR000320">
    <property type="entry name" value="Hedgehog_signalling_dom"/>
</dbReference>
<keyword evidence="8" id="KW-0709">Segmentation polarity protein</keyword>
<evidence type="ECO:0000256" key="4">
    <source>
        <dbReference type="ARBA" id="ARBA00022473"/>
    </source>
</evidence>
<comment type="caution">
    <text evidence="22">The sequence shown here is derived from an EMBL/GenBank/DDBJ whole genome shotgun (WGS) entry which is preliminary data.</text>
</comment>
<dbReference type="PRINTS" id="PR00632">
    <property type="entry name" value="SONICHHOG"/>
</dbReference>
<dbReference type="SUPFAM" id="SSF51294">
    <property type="entry name" value="Hedgehog/intein (Hint) domain"/>
    <property type="match status" value="1"/>
</dbReference>
<dbReference type="Gene3D" id="3.10.100.10">
    <property type="entry name" value="Mannose-Binding Protein A, subunit A"/>
    <property type="match status" value="1"/>
</dbReference>
<dbReference type="GO" id="GO:0005615">
    <property type="term" value="C:extracellular space"/>
    <property type="evidence" value="ECO:0007669"/>
    <property type="project" value="TreeGrafter"/>
</dbReference>
<dbReference type="FunFam" id="2.170.16.10:FF:000001">
    <property type="entry name" value="Indian hedgehog"/>
    <property type="match status" value="1"/>
</dbReference>
<dbReference type="GO" id="GO:0048731">
    <property type="term" value="P:system development"/>
    <property type="evidence" value="ECO:0007669"/>
    <property type="project" value="UniProtKB-ARBA"/>
</dbReference>
<dbReference type="GO" id="GO:0007267">
    <property type="term" value="P:cell-cell signaling"/>
    <property type="evidence" value="ECO:0007669"/>
    <property type="project" value="InterPro"/>
</dbReference>
<keyword evidence="5" id="KW-1003">Cell membrane</keyword>
<comment type="function">
    <text evidence="18">The C-terminal part of the hedgehog protein precursor displays an autoproteolysis activity that results in the cleavage of the full-length protein into two parts (N-product and C-product). In addition, the C-terminal part displays a cholesterol transferase activity that results by the covalent attachment of a cholesterol moiety to the C-terminal of the newly generated N-product. Once cleaved, the C-product has no signaling activity and diffuses from the cell.</text>
</comment>
<evidence type="ECO:0000313" key="23">
    <source>
        <dbReference type="Proteomes" id="UP001458880"/>
    </source>
</evidence>
<dbReference type="GO" id="GO:0016740">
    <property type="term" value="F:transferase activity"/>
    <property type="evidence" value="ECO:0007669"/>
    <property type="project" value="UniProtKB-KW"/>
</dbReference>
<dbReference type="GO" id="GO:0016540">
    <property type="term" value="P:protein autoprocessing"/>
    <property type="evidence" value="ECO:0007669"/>
    <property type="project" value="InterPro"/>
</dbReference>
<evidence type="ECO:0000256" key="18">
    <source>
        <dbReference type="ARBA" id="ARBA00045369"/>
    </source>
</evidence>
<evidence type="ECO:0000256" key="13">
    <source>
        <dbReference type="ARBA" id="ARBA00022837"/>
    </source>
</evidence>
<dbReference type="GO" id="GO:0008233">
    <property type="term" value="F:peptidase activity"/>
    <property type="evidence" value="ECO:0007669"/>
    <property type="project" value="UniProtKB-KW"/>
</dbReference>
<evidence type="ECO:0000256" key="7">
    <source>
        <dbReference type="ARBA" id="ARBA00022679"/>
    </source>
</evidence>
<comment type="similarity">
    <text evidence="2">Belongs to the hedgehog family.</text>
</comment>
<dbReference type="Gene3D" id="3.30.1380.10">
    <property type="match status" value="1"/>
</dbReference>
<dbReference type="FunFam" id="3.30.1380.10:FF:000005">
    <property type="entry name" value="Sonic hedgehog signaling molecule"/>
    <property type="match status" value="1"/>
</dbReference>
<evidence type="ECO:0000256" key="3">
    <source>
        <dbReference type="ARBA" id="ARBA00021970"/>
    </source>
</evidence>
<keyword evidence="11" id="KW-0378">Hydrolase</keyword>
<dbReference type="GO" id="GO:0005113">
    <property type="term" value="F:patched binding"/>
    <property type="evidence" value="ECO:0007669"/>
    <property type="project" value="TreeGrafter"/>
</dbReference>
<dbReference type="GO" id="GO:0007224">
    <property type="term" value="P:smoothened signaling pathway"/>
    <property type="evidence" value="ECO:0007669"/>
    <property type="project" value="TreeGrafter"/>
</dbReference>
<comment type="subcellular location">
    <subcellularLocation>
        <location evidence="1">Cell membrane</location>
        <topology evidence="1">Lipid-anchor</topology>
    </subcellularLocation>
</comment>
<evidence type="ECO:0000256" key="17">
    <source>
        <dbReference type="ARBA" id="ARBA00023301"/>
    </source>
</evidence>
<keyword evidence="10" id="KW-0732">Signal</keyword>
<sequence>MVKKCNEKLNTLAISVMNQWPGVQVRVTEAWDEEGHHSADSLHYEGRAVDITTSDRDRSKYGMLARLAVEAGFDWVYYESRSHIHCSVKSESSQGGKYGGCFSAESTVISETGATRKLQDLRIGEKILSMDLDTQTFVYSEVILFLDWDPSQRRDFLKIELQSGRTLTVTPSHLIFQIANDNRSRTIYAAKLKTGDRVLVLDSKKLIEDIIVKVRQIVSTGVFAPLTLTGTVVVDGVLASCYATIDSQSIAHWAFTPIRLMLNFNQGLHRMWNLLRKPLEGWKDDINIVPSTPSRDPCPENFTRAGNNCYLFHGNAGRELDWKAASKQCKKYGGTLAEMETIEENQDVIAYIQSMPYLRGKLVLTQLLSIGD</sequence>
<dbReference type="SMART" id="SM00306">
    <property type="entry name" value="HintN"/>
    <property type="match status" value="1"/>
</dbReference>
<evidence type="ECO:0000256" key="14">
    <source>
        <dbReference type="ARBA" id="ARBA00023136"/>
    </source>
</evidence>
<evidence type="ECO:0000256" key="6">
    <source>
        <dbReference type="ARBA" id="ARBA00022670"/>
    </source>
</evidence>
<dbReference type="Proteomes" id="UP001458880">
    <property type="component" value="Unassembled WGS sequence"/>
</dbReference>
<dbReference type="AlphaFoldDB" id="A0AAW1JUT1"/>
<evidence type="ECO:0000256" key="2">
    <source>
        <dbReference type="ARBA" id="ARBA00010649"/>
    </source>
</evidence>
<dbReference type="PROSITE" id="PS50817">
    <property type="entry name" value="INTEIN_N_TER"/>
    <property type="match status" value="1"/>
</dbReference>
<keyword evidence="16" id="KW-0449">Lipoprotein</keyword>